<keyword evidence="4" id="KW-1185">Reference proteome</keyword>
<dbReference type="OrthoDB" id="10255344at2759"/>
<feature type="coiled-coil region" evidence="1">
    <location>
        <begin position="1038"/>
        <end position="1139"/>
    </location>
</feature>
<dbReference type="STRING" id="1095629.A0A0C9XQB5"/>
<feature type="region of interest" description="Disordered" evidence="2">
    <location>
        <begin position="1486"/>
        <end position="1509"/>
    </location>
</feature>
<feature type="compositionally biased region" description="Polar residues" evidence="2">
    <location>
        <begin position="1329"/>
        <end position="1347"/>
    </location>
</feature>
<evidence type="ECO:0000256" key="1">
    <source>
        <dbReference type="SAM" id="Coils"/>
    </source>
</evidence>
<feature type="coiled-coil region" evidence="1">
    <location>
        <begin position="50"/>
        <end position="147"/>
    </location>
</feature>
<protein>
    <submittedName>
        <fullName evidence="3">Uncharacterized protein</fullName>
    </submittedName>
</protein>
<name>A0A0C9XQB5_9AGAR</name>
<reference evidence="3 4" key="1">
    <citation type="submission" date="2014-04" db="EMBL/GenBank/DDBJ databases">
        <authorList>
            <consortium name="DOE Joint Genome Institute"/>
            <person name="Kuo A."/>
            <person name="Kohler A."/>
            <person name="Nagy L.G."/>
            <person name="Floudas D."/>
            <person name="Copeland A."/>
            <person name="Barry K.W."/>
            <person name="Cichocki N."/>
            <person name="Veneault-Fourrey C."/>
            <person name="LaButti K."/>
            <person name="Lindquist E.A."/>
            <person name="Lipzen A."/>
            <person name="Lundell T."/>
            <person name="Morin E."/>
            <person name="Murat C."/>
            <person name="Sun H."/>
            <person name="Tunlid A."/>
            <person name="Henrissat B."/>
            <person name="Grigoriev I.V."/>
            <person name="Hibbett D.S."/>
            <person name="Martin F."/>
            <person name="Nordberg H.P."/>
            <person name="Cantor M.N."/>
            <person name="Hua S.X."/>
        </authorList>
    </citation>
    <scope>NUCLEOTIDE SEQUENCE [LARGE SCALE GENOMIC DNA]</scope>
    <source>
        <strain evidence="3 4">LaAM-08-1</strain>
    </source>
</reference>
<gene>
    <name evidence="3" type="ORF">K443DRAFT_673512</name>
</gene>
<feature type="coiled-coil region" evidence="1">
    <location>
        <begin position="393"/>
        <end position="467"/>
    </location>
</feature>
<accession>A0A0C9XQB5</accession>
<evidence type="ECO:0000313" key="3">
    <source>
        <dbReference type="EMBL" id="KIK07251.1"/>
    </source>
</evidence>
<dbReference type="Proteomes" id="UP000054477">
    <property type="component" value="Unassembled WGS sequence"/>
</dbReference>
<feature type="region of interest" description="Disordered" evidence="2">
    <location>
        <begin position="1329"/>
        <end position="1355"/>
    </location>
</feature>
<proteinExistence type="predicted"/>
<feature type="coiled-coil region" evidence="1">
    <location>
        <begin position="199"/>
        <end position="340"/>
    </location>
</feature>
<feature type="coiled-coil region" evidence="1">
    <location>
        <begin position="1269"/>
        <end position="1296"/>
    </location>
</feature>
<evidence type="ECO:0000256" key="2">
    <source>
        <dbReference type="SAM" id="MobiDB-lite"/>
    </source>
</evidence>
<feature type="coiled-coil region" evidence="1">
    <location>
        <begin position="588"/>
        <end position="758"/>
    </location>
</feature>
<organism evidence="3 4">
    <name type="scientific">Laccaria amethystina LaAM-08-1</name>
    <dbReference type="NCBI Taxonomy" id="1095629"/>
    <lineage>
        <taxon>Eukaryota</taxon>
        <taxon>Fungi</taxon>
        <taxon>Dikarya</taxon>
        <taxon>Basidiomycota</taxon>
        <taxon>Agaricomycotina</taxon>
        <taxon>Agaricomycetes</taxon>
        <taxon>Agaricomycetidae</taxon>
        <taxon>Agaricales</taxon>
        <taxon>Agaricineae</taxon>
        <taxon>Hydnangiaceae</taxon>
        <taxon>Laccaria</taxon>
    </lineage>
</organism>
<reference evidence="4" key="2">
    <citation type="submission" date="2015-01" db="EMBL/GenBank/DDBJ databases">
        <title>Evolutionary Origins and Diversification of the Mycorrhizal Mutualists.</title>
        <authorList>
            <consortium name="DOE Joint Genome Institute"/>
            <consortium name="Mycorrhizal Genomics Consortium"/>
            <person name="Kohler A."/>
            <person name="Kuo A."/>
            <person name="Nagy L.G."/>
            <person name="Floudas D."/>
            <person name="Copeland A."/>
            <person name="Barry K.W."/>
            <person name="Cichocki N."/>
            <person name="Veneault-Fourrey C."/>
            <person name="LaButti K."/>
            <person name="Lindquist E.A."/>
            <person name="Lipzen A."/>
            <person name="Lundell T."/>
            <person name="Morin E."/>
            <person name="Murat C."/>
            <person name="Riley R."/>
            <person name="Ohm R."/>
            <person name="Sun H."/>
            <person name="Tunlid A."/>
            <person name="Henrissat B."/>
            <person name="Grigoriev I.V."/>
            <person name="Hibbett D.S."/>
            <person name="Martin F."/>
        </authorList>
    </citation>
    <scope>NUCLEOTIDE SEQUENCE [LARGE SCALE GENOMIC DNA]</scope>
    <source>
        <strain evidence="4">LaAM-08-1</strain>
    </source>
</reference>
<feature type="compositionally biased region" description="Basic and acidic residues" evidence="2">
    <location>
        <begin position="1169"/>
        <end position="1194"/>
    </location>
</feature>
<evidence type="ECO:0000313" key="4">
    <source>
        <dbReference type="Proteomes" id="UP000054477"/>
    </source>
</evidence>
<keyword evidence="1" id="KW-0175">Coiled coil</keyword>
<feature type="region of interest" description="Disordered" evidence="2">
    <location>
        <begin position="1169"/>
        <end position="1197"/>
    </location>
</feature>
<sequence length="1509" mass="171535">MSIWTLGSADVTEETQAFKDKLSSKDSHIAAQETQLFKQALEFEELKLSLNDALHKLNFETQRALQLENELNQRSEDLREEKIAVQNAQAALVVADGKVKAKDLEMRELQATLESLSYTSDEHQAQCANLGREKKSLEMRVRELEVNIRQLNVPPVTPRRPRSSSLSSFRITSLEQDLSDTRISLSQKESGLLCANQKLSQVQNGLMRLDNEKRAMERNMNGQLKQLQGSLEEKEEELTLLREQQGDGGREEELLNRIDEDEAKITALEAMLSGVQDLMPLKDLLRDTEMQLKKERHKVEESLEREITLIQEKEEALNDLDDVRRKLLRVEQLLSGADNNDWKDKVIPSYDTNDGTSVIHSSSFRETSLSNPSADQSVLVPQPNYDEATVIYVERLLLAVDRLRGERDNLRRDIQFLESESKFAIEALEAKLSASMSSVCDESVTTIAQMKAEMDGLYAQLSEMNQRQLAVVGRKNEEMRRLALAATASLLIVAHLSSCNDHLQHRLDEARTVVTNAEQGLIYGGEACFESKTRFQELENKFHAVVLCLEATTRQRDDLKAELETKDHVWQEEFGAVELAQQERGDKLEEVICQLTDLTKQLEDVESERDSLTLQVTNLMTDLATAQQELANAESRYSSLQFHQLSTMTSNEANRALRDQIEELEMRVMRRTEQIGVHQHDIRRLETNLRLQEERLAEMTMELEMLAAQKDAMVEDCADAREARDRALSQGEALEEEMENMEVRLQEEEESVRRLIGVVFETVSKARQTILRSETRSRDFKDDQKQLTIALAVSQVEQAGVADYIDRIRHENAQLNLWTTSLEDQLRIKDADVTSLSSDLDLAIQESSRLASEFAVRSSELEAEIRRLQTIISTQEKGRQVALSDLHNHEDVQKCMQEGESPNNNRDSSSQQQANEIVPLQLRLADANMALTELRSLKHSSESNNQKAILEATNGRSQHETQIGATQDEPLAIRERAEELKEHYEEICSLLRIELEQMARKATDLQEIQLKLQLENERVCAQLTLVQQENITAAVQAHDRLSLTLTQLEGQKAQLQEELEEATYQLEKSTQQTAQLSRQLQDDKDKFNSDREQHVAQMLVMTERQQKADAELLRAEEDLEILNEKLVQAELHCRSVEDEKLVFLEQITTMKAEIQRLLSLTRFLENQVKESEHARKSLSETLERARSELERSEKSGNTAMVNLTLQSAQHKREMADLKRQLTILQSRPNLEHVVAELEDRNSEMEGLLRSKCAEIEENDDRSLEMLKENKKLHARVESLTRKVQNLQTKLASLKGTAPSPSTGHSHVSMEVKAPPARRATTLSSLQIPNSTSRMAPTLSSRVVSGPSSLPRPKTPERRIAQAPVFKARTPERILMPTAEPLMSTTMIGKKRRAPDDFEPCETLPPQAFTADSTPGAEIENRSPRVRRVLSRFQSGFTPLRHQLNRPNIPAPSPKRSDKVISHFPLVISDLTNNPRDVLLPITTQPAKPTKQSWLGKIRGVSTPELPELQ</sequence>
<dbReference type="EMBL" id="KN838548">
    <property type="protein sequence ID" value="KIK07251.1"/>
    <property type="molecule type" value="Genomic_DNA"/>
</dbReference>
<dbReference type="HOGENOM" id="CLU_004580_0_0_1"/>